<dbReference type="Proteomes" id="UP001642409">
    <property type="component" value="Unassembled WGS sequence"/>
</dbReference>
<gene>
    <name evidence="2" type="ORF">HINF_LOCUS27546</name>
    <name evidence="1" type="ORF">HINF_LOCUS40867</name>
</gene>
<dbReference type="EMBL" id="CATOUU010000838">
    <property type="protein sequence ID" value="CAI9953222.1"/>
    <property type="molecule type" value="Genomic_DNA"/>
</dbReference>
<sequence>MSSKRIYHRWSEDEVKLLYKTVVNSNKNWKQVRLMFPQFSLLQLQNKFTMIEKQYFTLAKTGRNSSDSDIPRMNQSSDEIIRVLMELMEQRHE</sequence>
<dbReference type="AlphaFoldDB" id="A0AA86QH39"/>
<reference evidence="1" key="1">
    <citation type="submission" date="2023-06" db="EMBL/GenBank/DDBJ databases">
        <authorList>
            <person name="Kurt Z."/>
        </authorList>
    </citation>
    <scope>NUCLEOTIDE SEQUENCE</scope>
</reference>
<accession>A0AA86QH39</accession>
<dbReference type="GO" id="GO:0003677">
    <property type="term" value="F:DNA binding"/>
    <property type="evidence" value="ECO:0007669"/>
    <property type="project" value="UniProtKB-KW"/>
</dbReference>
<comment type="caution">
    <text evidence="1">The sequence shown here is derived from an EMBL/GenBank/DDBJ whole genome shotgun (WGS) entry which is preliminary data.</text>
</comment>
<reference evidence="2 3" key="2">
    <citation type="submission" date="2024-07" db="EMBL/GenBank/DDBJ databases">
        <authorList>
            <person name="Akdeniz Z."/>
        </authorList>
    </citation>
    <scope>NUCLEOTIDE SEQUENCE [LARGE SCALE GENOMIC DNA]</scope>
</reference>
<evidence type="ECO:0000313" key="1">
    <source>
        <dbReference type="EMBL" id="CAI9953222.1"/>
    </source>
</evidence>
<keyword evidence="1" id="KW-0238">DNA-binding</keyword>
<keyword evidence="3" id="KW-1185">Reference proteome</keyword>
<organism evidence="1">
    <name type="scientific">Hexamita inflata</name>
    <dbReference type="NCBI Taxonomy" id="28002"/>
    <lineage>
        <taxon>Eukaryota</taxon>
        <taxon>Metamonada</taxon>
        <taxon>Diplomonadida</taxon>
        <taxon>Hexamitidae</taxon>
        <taxon>Hexamitinae</taxon>
        <taxon>Hexamita</taxon>
    </lineage>
</organism>
<keyword evidence="1" id="KW-0371">Homeobox</keyword>
<evidence type="ECO:0000313" key="2">
    <source>
        <dbReference type="EMBL" id="CAL6020525.1"/>
    </source>
</evidence>
<evidence type="ECO:0000313" key="3">
    <source>
        <dbReference type="Proteomes" id="UP001642409"/>
    </source>
</evidence>
<dbReference type="InterPro" id="IPR009057">
    <property type="entry name" value="Homeodomain-like_sf"/>
</dbReference>
<dbReference type="EMBL" id="CAXDID020000086">
    <property type="protein sequence ID" value="CAL6020525.1"/>
    <property type="molecule type" value="Genomic_DNA"/>
</dbReference>
<dbReference type="SUPFAM" id="SSF46689">
    <property type="entry name" value="Homeodomain-like"/>
    <property type="match status" value="1"/>
</dbReference>
<proteinExistence type="predicted"/>
<name>A0AA86QH39_9EUKA</name>
<protein>
    <submittedName>
        <fullName evidence="1">Homeobox-like domain superfamily</fullName>
    </submittedName>
    <submittedName>
        <fullName evidence="2">Homeobox-like_domain superfamily</fullName>
    </submittedName>
</protein>